<feature type="domain" description="Reverse transcriptase" evidence="1">
    <location>
        <begin position="508"/>
        <end position="596"/>
    </location>
</feature>
<evidence type="ECO:0000259" key="1">
    <source>
        <dbReference type="Pfam" id="PF00078"/>
    </source>
</evidence>
<dbReference type="SUPFAM" id="SSF56219">
    <property type="entry name" value="DNase I-like"/>
    <property type="match status" value="1"/>
</dbReference>
<organism evidence="3 4">
    <name type="scientific">Punica granatum</name>
    <name type="common">Pomegranate</name>
    <dbReference type="NCBI Taxonomy" id="22663"/>
    <lineage>
        <taxon>Eukaryota</taxon>
        <taxon>Viridiplantae</taxon>
        <taxon>Streptophyta</taxon>
        <taxon>Embryophyta</taxon>
        <taxon>Tracheophyta</taxon>
        <taxon>Spermatophyta</taxon>
        <taxon>Magnoliopsida</taxon>
        <taxon>eudicotyledons</taxon>
        <taxon>Gunneridae</taxon>
        <taxon>Pentapetalae</taxon>
        <taxon>rosids</taxon>
        <taxon>malvids</taxon>
        <taxon>Myrtales</taxon>
        <taxon>Lythraceae</taxon>
        <taxon>Punica</taxon>
    </lineage>
</organism>
<keyword evidence="4" id="KW-1185">Reference proteome</keyword>
<dbReference type="InterPro" id="IPR000477">
    <property type="entry name" value="RT_dom"/>
</dbReference>
<dbReference type="InterPro" id="IPR036691">
    <property type="entry name" value="Endo/exonu/phosph_ase_sf"/>
</dbReference>
<gene>
    <name evidence="3" type="ORF">CRG98_039056</name>
</gene>
<accession>A0A2I0I978</accession>
<dbReference type="PANTHER" id="PTHR33710:SF77">
    <property type="entry name" value="DNASE I-LIKE SUPERFAMILY PROTEIN"/>
    <property type="match status" value="1"/>
</dbReference>
<evidence type="ECO:0008006" key="5">
    <source>
        <dbReference type="Google" id="ProtNLM"/>
    </source>
</evidence>
<comment type="caution">
    <text evidence="3">The sequence shown here is derived from an EMBL/GenBank/DDBJ whole genome shotgun (WGS) entry which is preliminary data.</text>
</comment>
<dbReference type="Proteomes" id="UP000233551">
    <property type="component" value="Unassembled WGS sequence"/>
</dbReference>
<evidence type="ECO:0000259" key="2">
    <source>
        <dbReference type="Pfam" id="PF14111"/>
    </source>
</evidence>
<dbReference type="InterPro" id="IPR025558">
    <property type="entry name" value="DUF4283"/>
</dbReference>
<dbReference type="Pfam" id="PF14111">
    <property type="entry name" value="DUF4283"/>
    <property type="match status" value="1"/>
</dbReference>
<sequence>MEKEPWWGSLIVKVLGRRVGYMYLKKCLMLLWKPKGDLKVISLGNDCYLVKFEHREDRSHFPWMILGHYLTLREWVLNFDHEEAQIAKAAVWVCIPVFPLRYYNGNWLQEIGNHLGIHLVCFGCGRYGHKQDCPTTDLAAAKKKTIEGVLWEELGTAVATKPANSDSALATRLGMTSATMTIKQALRDLLVDRRPMRQSGQVIADGRPRRSPAQKETEGCRGNLLEPLFTEWVLWRDWVNPVIAAPPVDGYGSRAPNLDPDNTARDRQINGWSLGILTRFSIPVKRVEGTFNPMPALWFRDTLEDCSLMDLGSSGPHFTWRGQEFTGYEQVVFKRLDRAVCNASWRSAFPEEAVRVLPCFKSGHHALLLDISGFRPDQRVQRPFRYLAAWHTHSNFPRMLQSSWQSSLSFAMNPDYELEEILNGFAGRVVTGLQGLNSPFSLEEVRRAPFEMPPFKAPWPDSFQTIFYQHNWNIVGQSVYDFIRGVFKGSVPVALFNDALIVLIPKVELPETVHNFRPISLCNVPYKLITKLVANRLQGYMAKLVFPNQVNLVVGRHIQDNIVIAQEMVHTMSRMRGDKRFMSIKIDLKKIYIHIEKKICVQIGWDARSALRLPVRTYLYQSSPIGLGPLMFGDIIGKIKVRRALPFVGRPGSTGLVEIVAPKQMYSYDFVEDMKGCMIL</sequence>
<feature type="domain" description="DUF4283" evidence="2">
    <location>
        <begin position="4"/>
        <end position="83"/>
    </location>
</feature>
<dbReference type="EMBL" id="PGOL01003535">
    <property type="protein sequence ID" value="PKI40541.1"/>
    <property type="molecule type" value="Genomic_DNA"/>
</dbReference>
<dbReference type="PANTHER" id="PTHR33710">
    <property type="entry name" value="BNAC02G09200D PROTEIN"/>
    <property type="match status" value="1"/>
</dbReference>
<protein>
    <recommendedName>
        <fullName evidence="5">CCHC-type domain-containing protein</fullName>
    </recommendedName>
</protein>
<dbReference type="AlphaFoldDB" id="A0A2I0I978"/>
<evidence type="ECO:0000313" key="4">
    <source>
        <dbReference type="Proteomes" id="UP000233551"/>
    </source>
</evidence>
<dbReference type="Pfam" id="PF00078">
    <property type="entry name" value="RVT_1"/>
    <property type="match status" value="1"/>
</dbReference>
<proteinExistence type="predicted"/>
<dbReference type="STRING" id="22663.A0A2I0I978"/>
<reference evidence="3 4" key="1">
    <citation type="submission" date="2017-11" db="EMBL/GenBank/DDBJ databases">
        <title>De-novo sequencing of pomegranate (Punica granatum L.) genome.</title>
        <authorList>
            <person name="Akparov Z."/>
            <person name="Amiraslanov A."/>
            <person name="Hajiyeva S."/>
            <person name="Abbasov M."/>
            <person name="Kaur K."/>
            <person name="Hamwieh A."/>
            <person name="Solovyev V."/>
            <person name="Salamov A."/>
            <person name="Braich B."/>
            <person name="Kosarev P."/>
            <person name="Mahmoud A."/>
            <person name="Hajiyev E."/>
            <person name="Babayeva S."/>
            <person name="Izzatullayeva V."/>
            <person name="Mammadov A."/>
            <person name="Mammadov A."/>
            <person name="Sharifova S."/>
            <person name="Ojaghi J."/>
            <person name="Eynullazada K."/>
            <person name="Bayramov B."/>
            <person name="Abdulazimova A."/>
            <person name="Shahmuradov I."/>
        </authorList>
    </citation>
    <scope>NUCLEOTIDE SEQUENCE [LARGE SCALE GENOMIC DNA]</scope>
    <source>
        <strain evidence="4">cv. AG2017</strain>
        <tissue evidence="3">Leaf</tissue>
    </source>
</reference>
<name>A0A2I0I978_PUNGR</name>
<evidence type="ECO:0000313" key="3">
    <source>
        <dbReference type="EMBL" id="PKI40541.1"/>
    </source>
</evidence>